<dbReference type="RefSeq" id="WP_270676241.1">
    <property type="nucleotide sequence ID" value="NZ_JAQFWP010000005.1"/>
</dbReference>
<dbReference type="SUPFAM" id="SSF140453">
    <property type="entry name" value="EsxAB dimer-like"/>
    <property type="match status" value="1"/>
</dbReference>
<comment type="caution">
    <text evidence="1">The sequence shown here is derived from an EMBL/GenBank/DDBJ whole genome shotgun (WGS) entry which is preliminary data.</text>
</comment>
<accession>A0ABT4TGC3</accession>
<sequence>MPKFEVDSDRTEETSGSLAADFADFQERLADIKNKVEGLIADGYSTPAAQQKFQPFFEEFHSGFEQVNDGLEGISKYVKQVGDTFSDTDQKLGEGLG</sequence>
<dbReference type="EMBL" id="JAQFWP010000005">
    <property type="protein sequence ID" value="MDA2803763.1"/>
    <property type="molecule type" value="Genomic_DNA"/>
</dbReference>
<gene>
    <name evidence="1" type="ORF">O4U47_04505</name>
</gene>
<dbReference type="InterPro" id="IPR010310">
    <property type="entry name" value="T7SS_ESAT-6-like"/>
</dbReference>
<dbReference type="InterPro" id="IPR036689">
    <property type="entry name" value="ESAT-6-like_sf"/>
</dbReference>
<dbReference type="Pfam" id="PF06013">
    <property type="entry name" value="WXG100"/>
    <property type="match status" value="1"/>
</dbReference>
<evidence type="ECO:0000313" key="2">
    <source>
        <dbReference type="Proteomes" id="UP001165685"/>
    </source>
</evidence>
<name>A0ABT4TGC3_9ACTN</name>
<proteinExistence type="predicted"/>
<protein>
    <submittedName>
        <fullName evidence="1">WXG100 family type VII secretion target</fullName>
    </submittedName>
</protein>
<dbReference type="Proteomes" id="UP001165685">
    <property type="component" value="Unassembled WGS sequence"/>
</dbReference>
<reference evidence="1" key="1">
    <citation type="submission" date="2023-01" db="EMBL/GenBank/DDBJ databases">
        <title>Draft genome sequence of Nocardiopsis sp. LSu2-4 isolated from halophytes.</title>
        <authorList>
            <person name="Duangmal K."/>
            <person name="Chantavorakit T."/>
        </authorList>
    </citation>
    <scope>NUCLEOTIDE SEQUENCE</scope>
    <source>
        <strain evidence="1">LSu2-4</strain>
    </source>
</reference>
<evidence type="ECO:0000313" key="1">
    <source>
        <dbReference type="EMBL" id="MDA2803763.1"/>
    </source>
</evidence>
<dbReference type="Gene3D" id="1.10.287.1060">
    <property type="entry name" value="ESAT-6-like"/>
    <property type="match status" value="1"/>
</dbReference>
<organism evidence="1 2">
    <name type="scientific">Nocardiopsis suaedae</name>
    <dbReference type="NCBI Taxonomy" id="3018444"/>
    <lineage>
        <taxon>Bacteria</taxon>
        <taxon>Bacillati</taxon>
        <taxon>Actinomycetota</taxon>
        <taxon>Actinomycetes</taxon>
        <taxon>Streptosporangiales</taxon>
        <taxon>Nocardiopsidaceae</taxon>
        <taxon>Nocardiopsis</taxon>
    </lineage>
</organism>
<keyword evidence="2" id="KW-1185">Reference proteome</keyword>